<evidence type="ECO:0000313" key="1">
    <source>
        <dbReference type="EMBL" id="MBF1385130.1"/>
    </source>
</evidence>
<dbReference type="Proteomes" id="UP000771736">
    <property type="component" value="Unassembled WGS sequence"/>
</dbReference>
<dbReference type="InterPro" id="IPR039498">
    <property type="entry name" value="NTP_transf_5"/>
</dbReference>
<dbReference type="SUPFAM" id="SSF81301">
    <property type="entry name" value="Nucleotidyltransferase"/>
    <property type="match status" value="1"/>
</dbReference>
<comment type="caution">
    <text evidence="1">The sequence shown here is derived from an EMBL/GenBank/DDBJ whole genome shotgun (WGS) entry which is preliminary data.</text>
</comment>
<protein>
    <submittedName>
        <fullName evidence="1">Nucleotidyltransferase family protein</fullName>
    </submittedName>
</protein>
<gene>
    <name evidence="1" type="ORF">HXN26_09860</name>
</gene>
<reference evidence="1" key="1">
    <citation type="submission" date="2020-04" db="EMBL/GenBank/DDBJ databases">
        <title>Deep metagenomics examines the oral microbiome during advanced dental caries in children, revealing novel taxa and co-occurrences with host molecules.</title>
        <authorList>
            <person name="Baker J.L."/>
            <person name="Morton J.T."/>
            <person name="Dinis M."/>
            <person name="Alvarez R."/>
            <person name="Tran N.C."/>
            <person name="Knight R."/>
            <person name="Edlund A."/>
        </authorList>
    </citation>
    <scope>NUCLEOTIDE SEQUENCE</scope>
    <source>
        <strain evidence="1">JCVI_44_bin.5</strain>
    </source>
</reference>
<accession>A0A930HP72</accession>
<dbReference type="Pfam" id="PF14907">
    <property type="entry name" value="NTP_transf_5"/>
    <property type="match status" value="1"/>
</dbReference>
<dbReference type="InterPro" id="IPR043519">
    <property type="entry name" value="NT_sf"/>
</dbReference>
<dbReference type="EMBL" id="JABZSJ010000071">
    <property type="protein sequence ID" value="MBF1385130.1"/>
    <property type="molecule type" value="Genomic_DNA"/>
</dbReference>
<dbReference type="RefSeq" id="WP_273161040.1">
    <property type="nucleotide sequence ID" value="NZ_CAJPLR010000067.1"/>
</dbReference>
<proteinExistence type="predicted"/>
<dbReference type="AlphaFoldDB" id="A0A930HP72"/>
<dbReference type="Gene3D" id="3.30.460.40">
    <property type="match status" value="1"/>
</dbReference>
<organism evidence="1 2">
    <name type="scientific">Prevotella aurantiaca</name>
    <dbReference type="NCBI Taxonomy" id="596085"/>
    <lineage>
        <taxon>Bacteria</taxon>
        <taxon>Pseudomonadati</taxon>
        <taxon>Bacteroidota</taxon>
        <taxon>Bacteroidia</taxon>
        <taxon>Bacteroidales</taxon>
        <taxon>Prevotellaceae</taxon>
        <taxon>Prevotella</taxon>
    </lineage>
</organism>
<evidence type="ECO:0000313" key="2">
    <source>
        <dbReference type="Proteomes" id="UP000771736"/>
    </source>
</evidence>
<name>A0A930HP72_9BACT</name>
<sequence length="369" mass="42845">MSAEKLLKELIKNELWGGILSLSSLDKKDFSDLQRIASMQTVSGLVFSSLINNNIKLPQQEALAAFGRLENIKKSNLLLNSNLILLTELLEKHDIKFFIVKGQTIANLYPHPLHRIGGDIDFYCFPNDLEKLINILHKELKVELDRDESEQHYSFQFNKTLFELHFTLFKFANSENQQYFDNLINTEPLSYTLIDNKKVPILSPTLNLAYTFLHLYHHLIELGVGLRQFCDIAVLCYTAAMAEQDQNKERSIDKERLTEILSHLDFQKAFTAIGTILVDDLGLSKNYFPYTLTQKDYKRKKYILSVVYKRGNFGKYGRTTEVRSGLKYYIEQTAIKLSHYYHLFNLSKKENIALISKEIPKKIFQAIKR</sequence>